<name>A0A7I8DH89_9BACL</name>
<dbReference type="Pfam" id="PF00317">
    <property type="entry name" value="Ribonuc_red_lgN"/>
    <property type="match status" value="1"/>
</dbReference>
<evidence type="ECO:0000256" key="12">
    <source>
        <dbReference type="ARBA" id="ARBA00025437"/>
    </source>
</evidence>
<dbReference type="Pfam" id="PF12637">
    <property type="entry name" value="TSCPD"/>
    <property type="match status" value="1"/>
</dbReference>
<feature type="domain" description="TSCPD" evidence="17">
    <location>
        <begin position="899"/>
        <end position="1005"/>
    </location>
</feature>
<dbReference type="InterPro" id="IPR050862">
    <property type="entry name" value="RdRp_reductase_class-2"/>
</dbReference>
<dbReference type="GO" id="GO:0031419">
    <property type="term" value="F:cobalamin binding"/>
    <property type="evidence" value="ECO:0007669"/>
    <property type="project" value="UniProtKB-KW"/>
</dbReference>
<keyword evidence="6 14" id="KW-0237">DNA synthesis</keyword>
<dbReference type="KEGG" id="eff:skT53_32510"/>
<evidence type="ECO:0000259" key="17">
    <source>
        <dbReference type="Pfam" id="PF12637"/>
    </source>
</evidence>
<keyword evidence="11 14" id="KW-0170">Cobalt</keyword>
<evidence type="ECO:0000256" key="3">
    <source>
        <dbReference type="ARBA" id="ARBA00012274"/>
    </source>
</evidence>
<evidence type="ECO:0000313" key="19">
    <source>
        <dbReference type="Proteomes" id="UP000593802"/>
    </source>
</evidence>
<keyword evidence="9" id="KW-0215">Deoxyribonucleotide synthesis</keyword>
<dbReference type="InterPro" id="IPR024434">
    <property type="entry name" value="TSCPD_dom"/>
</dbReference>
<dbReference type="InterPro" id="IPR013509">
    <property type="entry name" value="RNR_lsu_N"/>
</dbReference>
<dbReference type="InterPro" id="IPR013344">
    <property type="entry name" value="RNR_NrdJ/NrdZ"/>
</dbReference>
<dbReference type="PANTHER" id="PTHR43371">
    <property type="entry name" value="VITAMIN B12-DEPENDENT RIBONUCLEOTIDE REDUCTASE"/>
    <property type="match status" value="1"/>
</dbReference>
<evidence type="ECO:0000256" key="10">
    <source>
        <dbReference type="ARBA" id="ARBA00023157"/>
    </source>
</evidence>
<evidence type="ECO:0000256" key="8">
    <source>
        <dbReference type="ARBA" id="ARBA00023002"/>
    </source>
</evidence>
<dbReference type="GO" id="GO:0009263">
    <property type="term" value="P:deoxyribonucleotide biosynthetic process"/>
    <property type="evidence" value="ECO:0007669"/>
    <property type="project" value="UniProtKB-KW"/>
</dbReference>
<evidence type="ECO:0000313" key="18">
    <source>
        <dbReference type="EMBL" id="BCJ88266.1"/>
    </source>
</evidence>
<dbReference type="GO" id="GO:0004748">
    <property type="term" value="F:ribonucleoside-diphosphate reductase activity, thioredoxin disulfide as acceptor"/>
    <property type="evidence" value="ECO:0007669"/>
    <property type="project" value="UniProtKB-EC"/>
</dbReference>
<evidence type="ECO:0000256" key="2">
    <source>
        <dbReference type="ARBA" id="ARBA00007405"/>
    </source>
</evidence>
<dbReference type="GO" id="GO:0071897">
    <property type="term" value="P:DNA biosynthetic process"/>
    <property type="evidence" value="ECO:0007669"/>
    <property type="project" value="UniProtKB-KW"/>
</dbReference>
<accession>A0A7I8DH89</accession>
<comment type="function">
    <text evidence="12 14">Catalyzes the reduction of ribonucleotides to deoxyribonucleotides. May function to provide a pool of deoxyribonucleotide precursors for DNA repair during oxygen limitation and/or for immediate growth after restoration of oxygen.</text>
</comment>
<dbReference type="EMBL" id="AP023366">
    <property type="protein sequence ID" value="BCJ88266.1"/>
    <property type="molecule type" value="Genomic_DNA"/>
</dbReference>
<keyword evidence="5 14" id="KW-0846">Cobalamin</keyword>
<comment type="similarity">
    <text evidence="2 14">Belongs to the ribonucleoside diphosphate reductase class-2 family.</text>
</comment>
<keyword evidence="19" id="KW-1185">Reference proteome</keyword>
<dbReference type="Pfam" id="PF02867">
    <property type="entry name" value="Ribonuc_red_lgC"/>
    <property type="match status" value="1"/>
</dbReference>
<keyword evidence="8 14" id="KW-0560">Oxidoreductase</keyword>
<dbReference type="InterPro" id="IPR000788">
    <property type="entry name" value="RNR_lg_C"/>
</dbReference>
<feature type="domain" description="Ribonucleotide reductase large subunit C-terminal" evidence="16">
    <location>
        <begin position="376"/>
        <end position="839"/>
    </location>
</feature>
<evidence type="ECO:0000256" key="11">
    <source>
        <dbReference type="ARBA" id="ARBA00023285"/>
    </source>
</evidence>
<dbReference type="SUPFAM" id="SSF51998">
    <property type="entry name" value="PFL-like glycyl radical enzymes"/>
    <property type="match status" value="3"/>
</dbReference>
<evidence type="ECO:0000256" key="5">
    <source>
        <dbReference type="ARBA" id="ARBA00022628"/>
    </source>
</evidence>
<comment type="catalytic activity">
    <reaction evidence="13 14">
        <text>a 2'-deoxyribonucleoside 5'-diphosphate + [thioredoxin]-disulfide + H2O = a ribonucleoside 5'-diphosphate + [thioredoxin]-dithiol</text>
        <dbReference type="Rhea" id="RHEA:23252"/>
        <dbReference type="Rhea" id="RHEA-COMP:10698"/>
        <dbReference type="Rhea" id="RHEA-COMP:10700"/>
        <dbReference type="ChEBI" id="CHEBI:15377"/>
        <dbReference type="ChEBI" id="CHEBI:29950"/>
        <dbReference type="ChEBI" id="CHEBI:50058"/>
        <dbReference type="ChEBI" id="CHEBI:57930"/>
        <dbReference type="ChEBI" id="CHEBI:73316"/>
        <dbReference type="EC" id="1.17.4.1"/>
    </reaction>
</comment>
<dbReference type="PANTHER" id="PTHR43371:SF1">
    <property type="entry name" value="RIBONUCLEOSIDE-DIPHOSPHATE REDUCTASE"/>
    <property type="match status" value="1"/>
</dbReference>
<keyword evidence="7 14" id="KW-0547">Nucleotide-binding</keyword>
<dbReference type="RefSeq" id="WP_200758901.1">
    <property type="nucleotide sequence ID" value="NZ_AP023366.1"/>
</dbReference>
<organism evidence="18 19">
    <name type="scientific">Effusibacillus dendaii</name>
    <dbReference type="NCBI Taxonomy" id="2743772"/>
    <lineage>
        <taxon>Bacteria</taxon>
        <taxon>Bacillati</taxon>
        <taxon>Bacillota</taxon>
        <taxon>Bacilli</taxon>
        <taxon>Bacillales</taxon>
        <taxon>Alicyclobacillaceae</taxon>
        <taxon>Effusibacillus</taxon>
    </lineage>
</organism>
<evidence type="ECO:0000256" key="6">
    <source>
        <dbReference type="ARBA" id="ARBA00022634"/>
    </source>
</evidence>
<evidence type="ECO:0000256" key="7">
    <source>
        <dbReference type="ARBA" id="ARBA00022741"/>
    </source>
</evidence>
<dbReference type="GO" id="GO:0005524">
    <property type="term" value="F:ATP binding"/>
    <property type="evidence" value="ECO:0007669"/>
    <property type="project" value="InterPro"/>
</dbReference>
<dbReference type="AlphaFoldDB" id="A0A7I8DH89"/>
<comment type="cofactor">
    <cofactor evidence="1 14">
        <name>adenosylcob(III)alamin</name>
        <dbReference type="ChEBI" id="CHEBI:18408"/>
    </cofactor>
</comment>
<gene>
    <name evidence="18" type="ORF">skT53_32510</name>
</gene>
<evidence type="ECO:0000256" key="4">
    <source>
        <dbReference type="ARBA" id="ARBA00014409"/>
    </source>
</evidence>
<evidence type="ECO:0000259" key="15">
    <source>
        <dbReference type="Pfam" id="PF00317"/>
    </source>
</evidence>
<dbReference type="Gene3D" id="3.20.70.20">
    <property type="match status" value="2"/>
</dbReference>
<evidence type="ECO:0000256" key="13">
    <source>
        <dbReference type="ARBA" id="ARBA00047754"/>
    </source>
</evidence>
<reference evidence="18 19" key="1">
    <citation type="submission" date="2020-08" db="EMBL/GenBank/DDBJ databases">
        <title>Complete Genome Sequence of Effusibacillus dendaii Strain skT53, Isolated from Farmland soil.</title>
        <authorList>
            <person name="Konishi T."/>
            <person name="Kawasaki H."/>
        </authorList>
    </citation>
    <scope>NUCLEOTIDE SEQUENCE [LARGE SCALE GENOMIC DNA]</scope>
    <source>
        <strain evidence="19">skT53</strain>
    </source>
</reference>
<dbReference type="Proteomes" id="UP000593802">
    <property type="component" value="Chromosome"/>
</dbReference>
<dbReference type="PRINTS" id="PR01183">
    <property type="entry name" value="RIBORDTASEM1"/>
</dbReference>
<feature type="domain" description="Ribonucleotide reductase large subunit N-terminal" evidence="15">
    <location>
        <begin position="92"/>
        <end position="143"/>
    </location>
</feature>
<evidence type="ECO:0000256" key="9">
    <source>
        <dbReference type="ARBA" id="ARBA00023116"/>
    </source>
</evidence>
<proteinExistence type="inferred from homology"/>
<protein>
    <recommendedName>
        <fullName evidence="4 14">Vitamin B12-dependent ribonucleotide reductase</fullName>
        <ecNumber evidence="3 14">1.17.4.1</ecNumber>
    </recommendedName>
</protein>
<evidence type="ECO:0000256" key="14">
    <source>
        <dbReference type="RuleBase" id="RU364064"/>
    </source>
</evidence>
<keyword evidence="10" id="KW-1015">Disulfide bond</keyword>
<evidence type="ECO:0000259" key="16">
    <source>
        <dbReference type="Pfam" id="PF02867"/>
    </source>
</evidence>
<sequence>MKTEMNSMLPFTAEDFLSPTGERIVADRYLLKDVKKETLQIGSLVVAVIDKKRALHELARVVSLKPEQRLATVELRDGYQVELPYDHIDVLKETAPRQMWQRIAKGAAAVTKDPAKWEEKFYQLQSGWKYVPGGRINASMGTGIKTTSYNCFVIPNVGPTPRDYANSFGQTLEIQARSGGVGMNLSQVPPQGTLVPVTDRPRTRELQLVLDVWHADLLDFLAEEYKHSTKVVRINSQFLRAVEEGNDWTFYFPDFETEGYDQNWTGSLQDWLDKGLPVKQGETYPAAELYEKILSSGVLVMQDVLGVTLIPGDQRGTIASTLADMWEAMMDGKRVSIILSSLRPRYSYVRGVNGRSSGAYTWGQLFDKGNQVFGDGFGPVGVGEIMSVGCQLTLQGGSRRGALMLILNDKHADVRKFISCKQVDGVITGANISVGISEEFMAAKQNGEKWAIGYPKLSEMMQFNGNFQEWEAAGHKLEIAQEIPAEELWDEIMESAWKSAEPGVVFLGRYNYMSNSHYFNPIIATNPCGEQGLPAFGICNLGAVVLSQFTNGFDRSKQKTDFKNKKQADYIYSQLRKHFSQDKAEFLLNHIRWEELEEATRVGLRFQDAIIDATYYPFEENRKNQMNERRVGLGIMGLHDLMIHCGIRYGSEESTKLCDVLMGMMAEWCYLESVELAKENGPFPAFDAKKFLQSGYMQLMSAEKPHVTEAIAKHGVRNVTTMTIAPTGTTGTMVGCSTGCEPYYAWSYFRNSRLGMFEENAEIVDEFLKQHPGAELPDYFVTAMDLTPEEHVRVQAALQKWIDSSISKTCNAPNNYTVEDTKKLYDLAYELGCKGVTIYRDGSRSEQVLSLKDEPDKAKETVAQELVEEGKSNPVVAQASVDLFTASGDQERAYVPKSRPDVLYGATYRKETPLGTAYITINDDPETQTANEIFVNIGKAGSDVYASNEALGRAITLYLRDSQNPDKEAVLVKHFSGIGGSNAVGFGDRRITSVPDAIAKALIEHSETFPLRRLNHLETAASVQLPTERVSLREFTVGKDLCPNCHQHSLVRHGGCHECEACGYSKC</sequence>
<dbReference type="NCBIfam" id="TIGR02504">
    <property type="entry name" value="NrdJ_Z"/>
    <property type="match status" value="1"/>
</dbReference>
<evidence type="ECO:0000256" key="1">
    <source>
        <dbReference type="ARBA" id="ARBA00001922"/>
    </source>
</evidence>
<dbReference type="CDD" id="cd02888">
    <property type="entry name" value="RNR_II_dimer"/>
    <property type="match status" value="1"/>
</dbReference>
<dbReference type="EC" id="1.17.4.1" evidence="3 14"/>